<dbReference type="InterPro" id="IPR036634">
    <property type="entry name" value="PRD_sf"/>
</dbReference>
<dbReference type="SUPFAM" id="SSF63520">
    <property type="entry name" value="PTS-regulatory domain, PRD"/>
    <property type="match status" value="2"/>
</dbReference>
<keyword evidence="1" id="KW-0677">Repeat</keyword>
<dbReference type="RefSeq" id="WP_072742799.1">
    <property type="nucleotide sequence ID" value="NZ_FQXR01000002.1"/>
</dbReference>
<keyword evidence="4" id="KW-1185">Reference proteome</keyword>
<evidence type="ECO:0000259" key="2">
    <source>
        <dbReference type="PROSITE" id="PS51372"/>
    </source>
</evidence>
<dbReference type="InterPro" id="IPR004341">
    <property type="entry name" value="CAT_RNA-bd_dom"/>
</dbReference>
<dbReference type="STRING" id="1123281.SAMN02745180_00352"/>
<evidence type="ECO:0000313" key="4">
    <source>
        <dbReference type="Proteomes" id="UP000184389"/>
    </source>
</evidence>
<dbReference type="Pfam" id="PF00874">
    <property type="entry name" value="PRD"/>
    <property type="match status" value="2"/>
</dbReference>
<dbReference type="GO" id="GO:0003723">
    <property type="term" value="F:RNA binding"/>
    <property type="evidence" value="ECO:0007669"/>
    <property type="project" value="InterPro"/>
</dbReference>
<dbReference type="PROSITE" id="PS51372">
    <property type="entry name" value="PRD_2"/>
    <property type="match status" value="2"/>
</dbReference>
<dbReference type="GO" id="GO:0006355">
    <property type="term" value="P:regulation of DNA-templated transcription"/>
    <property type="evidence" value="ECO:0007669"/>
    <property type="project" value="InterPro"/>
</dbReference>
<reference evidence="3 4" key="1">
    <citation type="submission" date="2016-11" db="EMBL/GenBank/DDBJ databases">
        <authorList>
            <person name="Jaros S."/>
            <person name="Januszkiewicz K."/>
            <person name="Wedrychowicz H."/>
        </authorList>
    </citation>
    <scope>NUCLEOTIDE SEQUENCE [LARGE SCALE GENOMIC DNA]</scope>
    <source>
        <strain evidence="3 4">DSM 13106</strain>
    </source>
</reference>
<dbReference type="Gene3D" id="1.20.890.100">
    <property type="match status" value="1"/>
</dbReference>
<dbReference type="PANTHER" id="PTHR30185">
    <property type="entry name" value="CRYPTIC BETA-GLUCOSIDE BGL OPERON ANTITERMINATOR"/>
    <property type="match status" value="1"/>
</dbReference>
<dbReference type="Gene3D" id="1.10.1790.10">
    <property type="entry name" value="PRD domain"/>
    <property type="match status" value="1"/>
</dbReference>
<dbReference type="Gene3D" id="1.20.58.1950">
    <property type="match status" value="1"/>
</dbReference>
<dbReference type="SUPFAM" id="SSF50151">
    <property type="entry name" value="SacY-like RNA-binding domain"/>
    <property type="match status" value="1"/>
</dbReference>
<dbReference type="InterPro" id="IPR050661">
    <property type="entry name" value="BglG_antiterminators"/>
</dbReference>
<evidence type="ECO:0000256" key="1">
    <source>
        <dbReference type="ARBA" id="ARBA00022737"/>
    </source>
</evidence>
<name>A0A1M5T2C3_9FIRM</name>
<dbReference type="Proteomes" id="UP000184389">
    <property type="component" value="Unassembled WGS sequence"/>
</dbReference>
<dbReference type="InterPro" id="IPR036650">
    <property type="entry name" value="CAT_RNA-bd_dom_sf"/>
</dbReference>
<dbReference type="InterPro" id="IPR011608">
    <property type="entry name" value="PRD"/>
</dbReference>
<dbReference type="Pfam" id="PF03123">
    <property type="entry name" value="CAT_RBD"/>
    <property type="match status" value="1"/>
</dbReference>
<feature type="domain" description="PRD" evidence="2">
    <location>
        <begin position="180"/>
        <end position="285"/>
    </location>
</feature>
<feature type="domain" description="PRD" evidence="2">
    <location>
        <begin position="75"/>
        <end position="179"/>
    </location>
</feature>
<dbReference type="PANTHER" id="PTHR30185:SF16">
    <property type="entry name" value="PROTEIN GLCT"/>
    <property type="match status" value="1"/>
</dbReference>
<dbReference type="EMBL" id="FQXR01000002">
    <property type="protein sequence ID" value="SHH44828.1"/>
    <property type="molecule type" value="Genomic_DNA"/>
</dbReference>
<dbReference type="SMART" id="SM01061">
    <property type="entry name" value="CAT_RBD"/>
    <property type="match status" value="1"/>
</dbReference>
<dbReference type="Gene3D" id="2.30.24.10">
    <property type="entry name" value="CAT RNA-binding domain"/>
    <property type="match status" value="1"/>
</dbReference>
<dbReference type="OrthoDB" id="9813552at2"/>
<organism evidence="3 4">
    <name type="scientific">Sporanaerobacter acetigenes DSM 13106</name>
    <dbReference type="NCBI Taxonomy" id="1123281"/>
    <lineage>
        <taxon>Bacteria</taxon>
        <taxon>Bacillati</taxon>
        <taxon>Bacillota</taxon>
        <taxon>Tissierellia</taxon>
        <taxon>Tissierellales</taxon>
        <taxon>Sporanaerobacteraceae</taxon>
        <taxon>Sporanaerobacter</taxon>
    </lineage>
</organism>
<protein>
    <submittedName>
        <fullName evidence="3">Transcriptional antiterminator, BglG family</fullName>
    </submittedName>
</protein>
<accession>A0A1M5T2C3</accession>
<sequence length="285" mass="33059">MFSNGVQCKIIKILNNNSILAYDMDKDQELIIIGNGIGYGHKKNEIFALSNNEIEKLFVTYDKKFKNQYYQLINFLDENVMRVSEEIISMGEKKLGSLNPHIHIALTDHIGFSIERLKQNLEVNNPFLNEIKLLYPEEYEASIEASKIIKKDLNVAIPESEIGFIALHFHSARQNKEVGETVKYTFLIKNLIQIVEEELNIKFDSSDLSYIRLVSHFRFVIDRLERGKTEINPILNRIKNEYRDSFEISKKIGACIEDTLSLPVSDDELGYITIHIQRIKFNIDK</sequence>
<dbReference type="AlphaFoldDB" id="A0A1M5T2C3"/>
<proteinExistence type="predicted"/>
<gene>
    <name evidence="3" type="ORF">SAMN02745180_00352</name>
</gene>
<evidence type="ECO:0000313" key="3">
    <source>
        <dbReference type="EMBL" id="SHH44828.1"/>
    </source>
</evidence>